<dbReference type="RefSeq" id="WP_152579856.1">
    <property type="nucleotide sequence ID" value="NZ_QDAG01000001.1"/>
</dbReference>
<keyword evidence="1" id="KW-0472">Membrane</keyword>
<gene>
    <name evidence="2" type="ORF">DDE84_00830</name>
</gene>
<evidence type="ECO:0000313" key="3">
    <source>
        <dbReference type="Proteomes" id="UP000325415"/>
    </source>
</evidence>
<keyword evidence="1" id="KW-1133">Transmembrane helix</keyword>
<keyword evidence="1" id="KW-0812">Transmembrane</keyword>
<protein>
    <submittedName>
        <fullName evidence="2">M50 family peptidase</fullName>
    </submittedName>
</protein>
<accession>A0A5N6S9W5</accession>
<dbReference type="InterPro" id="IPR049500">
    <property type="entry name" value="Peptidase_M50B-like"/>
</dbReference>
<feature type="transmembrane region" description="Helical" evidence="1">
    <location>
        <begin position="33"/>
        <end position="53"/>
    </location>
</feature>
<dbReference type="PANTHER" id="PTHR33979">
    <property type="entry name" value="OS02G0221600 PROTEIN"/>
    <property type="match status" value="1"/>
</dbReference>
<dbReference type="EMBL" id="QDAG01000001">
    <property type="protein sequence ID" value="KAE8130162.1"/>
    <property type="molecule type" value="Genomic_DNA"/>
</dbReference>
<dbReference type="AlphaFoldDB" id="A0A5N6S9W5"/>
<organism evidence="2 3">
    <name type="scientific">Bifidobacterium tibiigranuli</name>
    <dbReference type="NCBI Taxonomy" id="2172043"/>
    <lineage>
        <taxon>Bacteria</taxon>
        <taxon>Bacillati</taxon>
        <taxon>Actinomycetota</taxon>
        <taxon>Actinomycetes</taxon>
        <taxon>Bifidobacteriales</taxon>
        <taxon>Bifidobacteriaceae</taxon>
        <taxon>Bifidobacterium</taxon>
    </lineage>
</organism>
<feature type="transmembrane region" description="Helical" evidence="1">
    <location>
        <begin position="152"/>
        <end position="171"/>
    </location>
</feature>
<feature type="transmembrane region" description="Helical" evidence="1">
    <location>
        <begin position="125"/>
        <end position="145"/>
    </location>
</feature>
<name>A0A5N6S9W5_9BIFI</name>
<dbReference type="Pfam" id="PF13398">
    <property type="entry name" value="Peptidase_M50B"/>
    <property type="match status" value="1"/>
</dbReference>
<sequence>MMFALFQNEGSKLGGALQSIWVSSTTRLPPLDAHGTLLCVLIALAAVLIGPAWRVTRNAITIAHEGGHELIAVLTGRKLESIRLHADTSGVTVSAGRDRGLGLILTTFAGYIAPALWGLGCAALVANGFATAALWLLVVLLAFMLVRIRNGYGFAAIIVALALTIVISWWGAAILRSYAGCTLVWFLCFGAIRPLFELYRQRAARGARDSDADMLAQDTGIPATLWILLWLALDCGTLWLAAHWMTQDAGGIAAVFSPNGLGRGILQ</sequence>
<keyword evidence="3" id="KW-1185">Reference proteome</keyword>
<evidence type="ECO:0000313" key="2">
    <source>
        <dbReference type="EMBL" id="KAE8130162.1"/>
    </source>
</evidence>
<feature type="transmembrane region" description="Helical" evidence="1">
    <location>
        <begin position="101"/>
        <end position="119"/>
    </location>
</feature>
<dbReference type="Proteomes" id="UP000325415">
    <property type="component" value="Unassembled WGS sequence"/>
</dbReference>
<comment type="caution">
    <text evidence="2">The sequence shown here is derived from an EMBL/GenBank/DDBJ whole genome shotgun (WGS) entry which is preliminary data.</text>
</comment>
<dbReference type="OrthoDB" id="5184455at2"/>
<evidence type="ECO:0000256" key="1">
    <source>
        <dbReference type="SAM" id="Phobius"/>
    </source>
</evidence>
<dbReference type="PANTHER" id="PTHR33979:SF2">
    <property type="entry name" value="PEPTIDASE M50B-LIKE-DOMAIN-CONTAINING PROTEIN"/>
    <property type="match status" value="1"/>
</dbReference>
<dbReference type="GeneID" id="78126250"/>
<feature type="transmembrane region" description="Helical" evidence="1">
    <location>
        <begin position="177"/>
        <end position="196"/>
    </location>
</feature>
<proteinExistence type="predicted"/>
<reference evidence="2 3" key="1">
    <citation type="submission" date="2018-04" db="EMBL/GenBank/DDBJ databases">
        <authorList>
            <person name="Eckel V.P."/>
            <person name="Vogel R.F."/>
        </authorList>
    </citation>
    <scope>NUCLEOTIDE SEQUENCE [LARGE SCALE GENOMIC DNA]</scope>
    <source>
        <strain evidence="3">TMW 2.1764</strain>
    </source>
</reference>